<dbReference type="InterPro" id="IPR054416">
    <property type="entry name" value="GST_UstS-like_C"/>
</dbReference>
<protein>
    <recommendedName>
        <fullName evidence="1">GST N-terminal domain-containing protein</fullName>
    </recommendedName>
</protein>
<organism evidence="2 3">
    <name type="scientific">Marasmius crinis-equi</name>
    <dbReference type="NCBI Taxonomy" id="585013"/>
    <lineage>
        <taxon>Eukaryota</taxon>
        <taxon>Fungi</taxon>
        <taxon>Dikarya</taxon>
        <taxon>Basidiomycota</taxon>
        <taxon>Agaricomycotina</taxon>
        <taxon>Agaricomycetes</taxon>
        <taxon>Agaricomycetidae</taxon>
        <taxon>Agaricales</taxon>
        <taxon>Marasmiineae</taxon>
        <taxon>Marasmiaceae</taxon>
        <taxon>Marasmius</taxon>
    </lineage>
</organism>
<dbReference type="PROSITE" id="PS50404">
    <property type="entry name" value="GST_NTER"/>
    <property type="match status" value="1"/>
</dbReference>
<comment type="caution">
    <text evidence="2">The sequence shown here is derived from an EMBL/GenBank/DDBJ whole genome shotgun (WGS) entry which is preliminary data.</text>
</comment>
<sequence length="243" mass="27988">MTERIVLYDIPSKNHTSWSENVWKAKPLPTQARLVLNYKKIPYETKWIEYPEIGPTFKALGIPPNSPPKWSDWSVPTVQMLDGSYIMGSAAIAQKLEELYPEPSLHLDADIHEKVESAHLQMMFPNMPYFMPKIRKRILGEGSAAWFKADREKRSGMPEEQWETDDRVGEEGLAEMVELLTKYKRDEGPFILGSEPSYGDFIIAAMIDMFRCIGEEAYEKLVGYDTSLRKVYEACGAWLEKRN</sequence>
<dbReference type="EMBL" id="JBAHYK010000646">
    <property type="protein sequence ID" value="KAL0572296.1"/>
    <property type="molecule type" value="Genomic_DNA"/>
</dbReference>
<dbReference type="SUPFAM" id="SSF47616">
    <property type="entry name" value="GST C-terminal domain-like"/>
    <property type="match status" value="1"/>
</dbReference>
<accession>A0ABR3FB10</accession>
<dbReference type="SUPFAM" id="SSF52833">
    <property type="entry name" value="Thioredoxin-like"/>
    <property type="match status" value="1"/>
</dbReference>
<dbReference type="InterPro" id="IPR036282">
    <property type="entry name" value="Glutathione-S-Trfase_C_sf"/>
</dbReference>
<keyword evidence="3" id="KW-1185">Reference proteome</keyword>
<name>A0ABR3FB10_9AGAR</name>
<reference evidence="2 3" key="1">
    <citation type="submission" date="2024-02" db="EMBL/GenBank/DDBJ databases">
        <title>A draft genome for the cacao thread blight pathogen Marasmius crinis-equi.</title>
        <authorList>
            <person name="Cohen S.P."/>
            <person name="Baruah I.K."/>
            <person name="Amoako-Attah I."/>
            <person name="Bukari Y."/>
            <person name="Meinhardt L.W."/>
            <person name="Bailey B.A."/>
        </authorList>
    </citation>
    <scope>NUCLEOTIDE SEQUENCE [LARGE SCALE GENOMIC DNA]</scope>
    <source>
        <strain evidence="2 3">GH-76</strain>
    </source>
</reference>
<dbReference type="Gene3D" id="1.20.1050.10">
    <property type="match status" value="1"/>
</dbReference>
<dbReference type="InterPro" id="IPR004045">
    <property type="entry name" value="Glutathione_S-Trfase_N"/>
</dbReference>
<evidence type="ECO:0000313" key="3">
    <source>
        <dbReference type="Proteomes" id="UP001465976"/>
    </source>
</evidence>
<dbReference type="Pfam" id="PF13409">
    <property type="entry name" value="GST_N_2"/>
    <property type="match status" value="1"/>
</dbReference>
<feature type="domain" description="GST N-terminal" evidence="1">
    <location>
        <begin position="16"/>
        <end position="104"/>
    </location>
</feature>
<gene>
    <name evidence="2" type="ORF">V5O48_009662</name>
</gene>
<dbReference type="Pfam" id="PF22041">
    <property type="entry name" value="GST_C_7"/>
    <property type="match status" value="1"/>
</dbReference>
<evidence type="ECO:0000313" key="2">
    <source>
        <dbReference type="EMBL" id="KAL0572296.1"/>
    </source>
</evidence>
<dbReference type="Gene3D" id="3.40.30.10">
    <property type="entry name" value="Glutaredoxin"/>
    <property type="match status" value="1"/>
</dbReference>
<evidence type="ECO:0000259" key="1">
    <source>
        <dbReference type="PROSITE" id="PS50404"/>
    </source>
</evidence>
<proteinExistence type="predicted"/>
<dbReference type="InterPro" id="IPR036249">
    <property type="entry name" value="Thioredoxin-like_sf"/>
</dbReference>
<dbReference type="Proteomes" id="UP001465976">
    <property type="component" value="Unassembled WGS sequence"/>
</dbReference>